<evidence type="ECO:0008006" key="3">
    <source>
        <dbReference type="Google" id="ProtNLM"/>
    </source>
</evidence>
<gene>
    <name evidence="1" type="ORF">Q9L42_012875</name>
</gene>
<accession>A0AAU7NQK1</accession>
<evidence type="ECO:0000313" key="1">
    <source>
        <dbReference type="EMBL" id="XBS19260.1"/>
    </source>
</evidence>
<sequence length="157" mass="18418">MSQLDRFEQLKVEFNLKDSDFYFLDLIPLIDMIWADGINQEGELKILYQFVIEHIAKLDQLYATPVISVADANSFLDRFAHQKPDRRLLGALTTLFLSEDHRHRQTILDYCMDIAAACTTQYPFGMHERVVREEKQLLEKLIRELNIAPERKGPYTE</sequence>
<protein>
    <recommendedName>
        <fullName evidence="3">Immunity protein 30 domain-containing protein</fullName>
    </recommendedName>
</protein>
<keyword evidence="2" id="KW-1185">Reference proteome</keyword>
<dbReference type="RefSeq" id="WP_305907988.1">
    <property type="nucleotide sequence ID" value="NZ_CP157743.1"/>
</dbReference>
<proteinExistence type="predicted"/>
<dbReference type="SUPFAM" id="SSF158682">
    <property type="entry name" value="TerB-like"/>
    <property type="match status" value="1"/>
</dbReference>
<reference evidence="1 2" key="1">
    <citation type="journal article" date="2024" name="Microbiology">
        <title>Methylomarinum rosea sp. nov., a novel halophilic methanotrophic bacterium from the hypersaline Lake Elton.</title>
        <authorList>
            <person name="Suleimanov R.Z."/>
            <person name="Oshkin I.Y."/>
            <person name="Danilova O.V."/>
            <person name="Suzina N.E."/>
            <person name="Dedysh S.N."/>
        </authorList>
    </citation>
    <scope>NUCLEOTIDE SEQUENCE [LARGE SCALE GENOMIC DNA]</scope>
    <source>
        <strain evidence="1 2">Ch1-1</strain>
    </source>
</reference>
<dbReference type="AlphaFoldDB" id="A0AAU7NQK1"/>
<organism evidence="1 2">
    <name type="scientific">Methylomarinum roseum</name>
    <dbReference type="NCBI Taxonomy" id="3067653"/>
    <lineage>
        <taxon>Bacteria</taxon>
        <taxon>Pseudomonadati</taxon>
        <taxon>Pseudomonadota</taxon>
        <taxon>Gammaproteobacteria</taxon>
        <taxon>Methylococcales</taxon>
        <taxon>Methylococcaceae</taxon>
        <taxon>Methylomarinum</taxon>
    </lineage>
</organism>
<dbReference type="EMBL" id="CP157743">
    <property type="protein sequence ID" value="XBS19260.1"/>
    <property type="molecule type" value="Genomic_DNA"/>
</dbReference>
<dbReference type="InterPro" id="IPR029024">
    <property type="entry name" value="TerB-like"/>
</dbReference>
<name>A0AAU7NQK1_9GAMM</name>
<dbReference type="KEGG" id="mech:Q9L42_012875"/>
<evidence type="ECO:0000313" key="2">
    <source>
        <dbReference type="Proteomes" id="UP001225378"/>
    </source>
</evidence>
<dbReference type="Proteomes" id="UP001225378">
    <property type="component" value="Chromosome"/>
</dbReference>